<dbReference type="GO" id="GO:0008270">
    <property type="term" value="F:zinc ion binding"/>
    <property type="evidence" value="ECO:0007669"/>
    <property type="project" value="UniProtKB-KW"/>
</dbReference>
<comment type="caution">
    <text evidence="5">The sequence shown here is derived from an EMBL/GenBank/DDBJ whole genome shotgun (WGS) entry which is preliminary data.</text>
</comment>
<dbReference type="PANTHER" id="PTHR42648:SF21">
    <property type="entry name" value="CYSTEINE-RICH RLK (RECEPTOR-LIKE PROTEIN KINASE) 8"/>
    <property type="match status" value="1"/>
</dbReference>
<dbReference type="PANTHER" id="PTHR42648">
    <property type="entry name" value="TRANSPOSASE, PUTATIVE-RELATED"/>
    <property type="match status" value="1"/>
</dbReference>
<evidence type="ECO:0000256" key="1">
    <source>
        <dbReference type="ARBA" id="ARBA00022670"/>
    </source>
</evidence>
<keyword evidence="2" id="KW-0863">Zinc-finger</keyword>
<sequence>MRIEQYFLMTDYSLWEARGTLLMALPDKHQLKFNIHKDAKSLMEAIEKRFGGNKETKKVQKTFLKQQYENFTSSSSESPDQIHDRLQKLISQLEILGESLSQEDINMKFLRSLPSEWRTHTLIWRNKADLEDQSLDDLFNNLKVYEAEVKISAVPSVTDVSTKVPVSALPNVDNLSDAVIYSFFANQSNSPQLDNDDLKQIDADDLEKMDLKWQMAMLTMRARRFLQRTGRNLVANETTSIGFDMSKVECYNCHKRGHFARECRSPKDTRNKDTQRRSVPVETSTSNALVSQCDGVGSYDWSFKADEEPTNYALMAFTSSSSSSSDNEVAPCLKACTKAYATLQSHYDKLTVDFRKSQFDAISYKSGLESVAARLVIYQQNENVFEEDIKLLKLDVMLRDNALVELRKKFEAAEKERDENFNAPKPDLVFHDASTVSETVLIVFNIEPSTTKPTKEMSHSNRPYAPIIEDWVSNSEDESEVLTRSRLVPFNAARHVITVVPQTNVKYQRPAKHVVNKPHSPIRRPINHRPSPKNSKFYQKVTIVKAEKGNPEQALKDKGVIDSGCLRHMTRNISYLSDFEEINRGYVAFGGNPKGGKFTGKGKIKTGKLDFNDVYFVKELKFNLFSVSQMCDKKNIVLFTDTECIVLSSDFKLPDANHVLLRVPKENNMYNVDLKNIIPSGDLTCLFAKATLDESNLWHSRLGHINFKTMNKLVKGNLVRGLPLKVFENNHTCVACKKGKQHRASCKTKPVSSVSQPLQRVLVTKPHNKTPYELLLGRTPSIGFMSPFGCPVAILNTLDPLRKFDGKADEGFLVGYSISSKAFRVFNSRTRIIQETLHINFLENQPNVAESGPTWLFDIYTLTQSMNYQPVVAGNQPNSSVGIQENLDAGNEGKEPVFTQQYVLLPLWSTGSKDPQNIDADAAFDDKETESEFHVSPRGFSHRIATNFLNCSILPFSTNRVNAASAPVTAVGPNSTNSTNSFSVAGPSNTVLSPNFEIDDEEDVGADADFSNLEISITISPIPTTRVHRDHSVTQIIGDLSSALQTRSMARMVKEQALKDPSWIEAMQEELLQFKMQKGHTQEEGIDYEEVFAPVARIEAIRLFLAYASFMGFMVYVDDIIFGSTNKELCKAFEKLMKDKFQMSSLGELTFFGITNGKSASTPIDTEKPLLKDHNCEDVDVHIYSETMSDHTVRTYFEEVRFLPEVVFEVREKKILLLVRHPFRKVIVNFAIITCFIIFNPG</sequence>
<dbReference type="SMART" id="SM00343">
    <property type="entry name" value="ZnF_C2HC"/>
    <property type="match status" value="1"/>
</dbReference>
<keyword evidence="1" id="KW-0645">Protease</keyword>
<dbReference type="InterPro" id="IPR039537">
    <property type="entry name" value="Retrotran_Ty1/copia-like"/>
</dbReference>
<dbReference type="InterPro" id="IPR057670">
    <property type="entry name" value="SH3_retrovirus"/>
</dbReference>
<dbReference type="InterPro" id="IPR054722">
    <property type="entry name" value="PolX-like_BBD"/>
</dbReference>
<gene>
    <name evidence="5" type="ORF">Tci_031094</name>
</gene>
<reference evidence="5" key="1">
    <citation type="journal article" date="2019" name="Sci. Rep.">
        <title>Draft genome of Tanacetum cinerariifolium, the natural source of mosquito coil.</title>
        <authorList>
            <person name="Yamashiro T."/>
            <person name="Shiraishi A."/>
            <person name="Satake H."/>
            <person name="Nakayama K."/>
        </authorList>
    </citation>
    <scope>NUCLEOTIDE SEQUENCE</scope>
</reference>
<evidence type="ECO:0000256" key="2">
    <source>
        <dbReference type="PROSITE-ProRule" id="PRU00047"/>
    </source>
</evidence>
<dbReference type="GO" id="GO:0006508">
    <property type="term" value="P:proteolysis"/>
    <property type="evidence" value="ECO:0007669"/>
    <property type="project" value="UniProtKB-KW"/>
</dbReference>
<dbReference type="InterPro" id="IPR001878">
    <property type="entry name" value="Znf_CCHC"/>
</dbReference>
<organism evidence="5">
    <name type="scientific">Tanacetum cinerariifolium</name>
    <name type="common">Dalmatian daisy</name>
    <name type="synonym">Chrysanthemum cinerariifolium</name>
    <dbReference type="NCBI Taxonomy" id="118510"/>
    <lineage>
        <taxon>Eukaryota</taxon>
        <taxon>Viridiplantae</taxon>
        <taxon>Streptophyta</taxon>
        <taxon>Embryophyta</taxon>
        <taxon>Tracheophyta</taxon>
        <taxon>Spermatophyta</taxon>
        <taxon>Magnoliopsida</taxon>
        <taxon>eudicotyledons</taxon>
        <taxon>Gunneridae</taxon>
        <taxon>Pentapetalae</taxon>
        <taxon>asterids</taxon>
        <taxon>campanulids</taxon>
        <taxon>Asterales</taxon>
        <taxon>Asteraceae</taxon>
        <taxon>Asteroideae</taxon>
        <taxon>Anthemideae</taxon>
        <taxon>Anthemidinae</taxon>
        <taxon>Tanacetum</taxon>
    </lineage>
</organism>
<dbReference type="Pfam" id="PF25597">
    <property type="entry name" value="SH3_retrovirus"/>
    <property type="match status" value="1"/>
</dbReference>
<proteinExistence type="predicted"/>
<dbReference type="Pfam" id="PF00098">
    <property type="entry name" value="zf-CCHC"/>
    <property type="match status" value="1"/>
</dbReference>
<dbReference type="Pfam" id="PF13976">
    <property type="entry name" value="gag_pre-integrs"/>
    <property type="match status" value="1"/>
</dbReference>
<keyword evidence="2" id="KW-0479">Metal-binding</keyword>
<feature type="region of interest" description="Disordered" evidence="3">
    <location>
        <begin position="264"/>
        <end position="284"/>
    </location>
</feature>
<evidence type="ECO:0000313" key="5">
    <source>
        <dbReference type="EMBL" id="GEU59116.1"/>
    </source>
</evidence>
<dbReference type="InterPro" id="IPR025724">
    <property type="entry name" value="GAG-pre-integrase_dom"/>
</dbReference>
<dbReference type="Gene3D" id="4.10.60.10">
    <property type="entry name" value="Zinc finger, CCHC-type"/>
    <property type="match status" value="1"/>
</dbReference>
<evidence type="ECO:0000256" key="3">
    <source>
        <dbReference type="SAM" id="MobiDB-lite"/>
    </source>
</evidence>
<protein>
    <submittedName>
        <fullName evidence="5">Ribonuclease H-like domain-containing protein</fullName>
    </submittedName>
</protein>
<dbReference type="Pfam" id="PF22936">
    <property type="entry name" value="Pol_BBD"/>
    <property type="match status" value="1"/>
</dbReference>
<keyword evidence="1" id="KW-0378">Hydrolase</keyword>
<dbReference type="GO" id="GO:0003676">
    <property type="term" value="F:nucleic acid binding"/>
    <property type="evidence" value="ECO:0007669"/>
    <property type="project" value="InterPro"/>
</dbReference>
<accession>A0A6L2LBK4</accession>
<dbReference type="GO" id="GO:0008233">
    <property type="term" value="F:peptidase activity"/>
    <property type="evidence" value="ECO:0007669"/>
    <property type="project" value="UniProtKB-KW"/>
</dbReference>
<dbReference type="SUPFAM" id="SSF57756">
    <property type="entry name" value="Retrovirus zinc finger-like domains"/>
    <property type="match status" value="1"/>
</dbReference>
<feature type="compositionally biased region" description="Basic and acidic residues" evidence="3">
    <location>
        <begin position="264"/>
        <end position="276"/>
    </location>
</feature>
<keyword evidence="2" id="KW-0862">Zinc</keyword>
<name>A0A6L2LBK4_TANCI</name>
<dbReference type="AlphaFoldDB" id="A0A6L2LBK4"/>
<dbReference type="Pfam" id="PF14223">
    <property type="entry name" value="Retrotran_gag_2"/>
    <property type="match status" value="1"/>
</dbReference>
<dbReference type="PROSITE" id="PS50158">
    <property type="entry name" value="ZF_CCHC"/>
    <property type="match status" value="1"/>
</dbReference>
<evidence type="ECO:0000259" key="4">
    <source>
        <dbReference type="PROSITE" id="PS50158"/>
    </source>
</evidence>
<feature type="domain" description="CCHC-type" evidence="4">
    <location>
        <begin position="250"/>
        <end position="265"/>
    </location>
</feature>
<dbReference type="InterPro" id="IPR036875">
    <property type="entry name" value="Znf_CCHC_sf"/>
</dbReference>
<dbReference type="EMBL" id="BKCJ010004114">
    <property type="protein sequence ID" value="GEU59116.1"/>
    <property type="molecule type" value="Genomic_DNA"/>
</dbReference>